<evidence type="ECO:0000313" key="1">
    <source>
        <dbReference type="EMBL" id="STR43878.1"/>
    </source>
</evidence>
<name>A0A7H4M652_9ENTR</name>
<dbReference type="EMBL" id="UGJR01000002">
    <property type="protein sequence ID" value="STR43878.1"/>
    <property type="molecule type" value="Genomic_DNA"/>
</dbReference>
<gene>
    <name evidence="1" type="primary">yggR_1</name>
    <name evidence="1" type="ORF">NCTC11694_05167</name>
</gene>
<evidence type="ECO:0000313" key="2">
    <source>
        <dbReference type="Proteomes" id="UP000255050"/>
    </source>
</evidence>
<comment type="caution">
    <text evidence="1">The sequence shown here is derived from an EMBL/GenBank/DDBJ whole genome shotgun (WGS) entry which is preliminary data.</text>
</comment>
<proteinExistence type="predicted"/>
<reference evidence="1 2" key="1">
    <citation type="submission" date="2018-06" db="EMBL/GenBank/DDBJ databases">
        <authorList>
            <consortium name="Pathogen Informatics"/>
            <person name="Doyle S."/>
        </authorList>
    </citation>
    <scope>NUCLEOTIDE SEQUENCE [LARGE SCALE GENOMIC DNA]</scope>
    <source>
        <strain evidence="1 2">NCTC11694</strain>
    </source>
</reference>
<dbReference type="Proteomes" id="UP000255050">
    <property type="component" value="Unassembled WGS sequence"/>
</dbReference>
<dbReference type="SUPFAM" id="SSF52540">
    <property type="entry name" value="P-loop containing nucleoside triphosphate hydrolases"/>
    <property type="match status" value="1"/>
</dbReference>
<dbReference type="Gene3D" id="3.30.450.90">
    <property type="match status" value="1"/>
</dbReference>
<accession>A0A7H4M652</accession>
<dbReference type="InterPro" id="IPR027417">
    <property type="entry name" value="P-loop_NTPase"/>
</dbReference>
<organism evidence="1 2">
    <name type="scientific">Klebsiella michiganensis</name>
    <dbReference type="NCBI Taxonomy" id="1134687"/>
    <lineage>
        <taxon>Bacteria</taxon>
        <taxon>Pseudomonadati</taxon>
        <taxon>Pseudomonadota</taxon>
        <taxon>Gammaproteobacteria</taxon>
        <taxon>Enterobacterales</taxon>
        <taxon>Enterobacteriaceae</taxon>
        <taxon>Klebsiella/Raoultella group</taxon>
        <taxon>Klebsiella</taxon>
    </lineage>
</organism>
<sequence>MELEEIVALSVKHNVSDLHLCNASTPRWRRQGKLEPAPFTSPDIGKILADWLNAEQLAQWQACGQVDFALAPAGGPRLRASAFVHNRGLSLALRLLAETCPQLADLGAPAALTELLNEESGLSWSRAPPVAGNPPPWRRWWAILISASMAIS</sequence>
<protein>
    <submittedName>
        <fullName evidence="1">Twitching motility protein PilT</fullName>
    </submittedName>
</protein>
<dbReference type="AlphaFoldDB" id="A0A7H4M652"/>